<proteinExistence type="predicted"/>
<organism evidence="1 2">
    <name type="scientific">Lentinula aff. lateritia</name>
    <dbReference type="NCBI Taxonomy" id="2804960"/>
    <lineage>
        <taxon>Eukaryota</taxon>
        <taxon>Fungi</taxon>
        <taxon>Dikarya</taxon>
        <taxon>Basidiomycota</taxon>
        <taxon>Agaricomycotina</taxon>
        <taxon>Agaricomycetes</taxon>
        <taxon>Agaricomycetidae</taxon>
        <taxon>Agaricales</taxon>
        <taxon>Marasmiineae</taxon>
        <taxon>Omphalotaceae</taxon>
        <taxon>Lentinula</taxon>
    </lineage>
</organism>
<accession>A0ACC1TJ06</accession>
<protein>
    <submittedName>
        <fullName evidence="1">Uncharacterized protein</fullName>
    </submittedName>
</protein>
<feature type="non-terminal residue" evidence="1">
    <location>
        <position position="896"/>
    </location>
</feature>
<keyword evidence="2" id="KW-1185">Reference proteome</keyword>
<dbReference type="Proteomes" id="UP001163835">
    <property type="component" value="Unassembled WGS sequence"/>
</dbReference>
<gene>
    <name evidence="1" type="ORF">F5876DRAFT_82890</name>
</gene>
<sequence>MLIHGGARLTSSVMNAITAQIQLEAECEGELPNFCVLSSWLGPLVEGVVGEGPVVGTFDMHIRQSMPGNFDEALLARRKWIVSLCGVKVAHWVLAWVDFGSREIGIFDSIPELQSCFWAEPTLLKIIDHIFARTKRPLVDWRANDCPYSRKIYSPGPLESQMDDWSCGHFTLMALLAICQGRRLEQVGKSGLNEMRKNAVRMLMNIPILKPALKTSDNDDDNDIVVFVKSRTNVDVDHRSKGKEAEPNHGNTSVPKSLVPAERANPSSTSDPDSDAESQPEKKQHSNAKVISWRAKKMSVAECQDYLKDDEWVEQILNEKSVRCAGCKKEIRLGKPFEIKNWKRHRDETCPRITRRSKESPYCCQDETQYQQGSRPNSIGHFFHSTTLKLTDETKTQDTSEEQITPTKVQYITNTIKAEPSIMWMFSRMQGVRIASSQVKTKKCVCVHLNGAQYKDYIELTRTRNFGGISSLTIGLTSRRLFPYKTFPLLKSDGPLVLDSAQAEAVPVNGSPFSDVNRWTNHERQKAKALLSGYARWEVDITRGFIKSTRCELQTYNSSSVCDSCESVANDESFKRAVRKKRHKASLPKEMRLKKSRLCEKHASLTSDRFQQIEWRHVKDLISNEILFDIKESLKTGNPQDCFLSLWKHAQKGNLNKHERVVEICASLDDKVRRESSDNPKLIRGIRYTQNVIDFMMTMRSYGHNSHQQYSIFTSVFGGPSSRHLQTLRAKSTDALQNPYLIFENVARAKRYYDSISYLGPVIAGSDCTKMVEVDSAEDINEIVDQVVSEKTLAAQAWAVIMKVPLPHCPAIVIALLPTAGKETAQEIHVMHRCLVKMAGQLNMHIVALVADGAATELSAQALMDQEQTARPPLIYENPAYGVCKTWVEIGLRVGF</sequence>
<comment type="caution">
    <text evidence="1">The sequence shown here is derived from an EMBL/GenBank/DDBJ whole genome shotgun (WGS) entry which is preliminary data.</text>
</comment>
<reference evidence="1" key="1">
    <citation type="submission" date="2022-09" db="EMBL/GenBank/DDBJ databases">
        <title>A Global Phylogenomic Analysis of the Shiitake Genus Lentinula.</title>
        <authorList>
            <consortium name="DOE Joint Genome Institute"/>
            <person name="Sierra-Patev S."/>
            <person name="Min B."/>
            <person name="Naranjo-Ortiz M."/>
            <person name="Looney B."/>
            <person name="Konkel Z."/>
            <person name="Slot J.C."/>
            <person name="Sakamoto Y."/>
            <person name="Steenwyk J.L."/>
            <person name="Rokas A."/>
            <person name="Carro J."/>
            <person name="Camarero S."/>
            <person name="Ferreira P."/>
            <person name="Molpeceres G."/>
            <person name="Ruiz-Duenas F.J."/>
            <person name="Serrano A."/>
            <person name="Henrissat B."/>
            <person name="Drula E."/>
            <person name="Hughes K.W."/>
            <person name="Mata J.L."/>
            <person name="Ishikawa N.K."/>
            <person name="Vargas-Isla R."/>
            <person name="Ushijima S."/>
            <person name="Smith C.A."/>
            <person name="Ahrendt S."/>
            <person name="Andreopoulos W."/>
            <person name="He G."/>
            <person name="Labutti K."/>
            <person name="Lipzen A."/>
            <person name="Ng V."/>
            <person name="Riley R."/>
            <person name="Sandor L."/>
            <person name="Barry K."/>
            <person name="Martinez A.T."/>
            <person name="Xiao Y."/>
            <person name="Gibbons J.G."/>
            <person name="Terashima K."/>
            <person name="Grigoriev I.V."/>
            <person name="Hibbett D.S."/>
        </authorList>
    </citation>
    <scope>NUCLEOTIDE SEQUENCE</scope>
    <source>
        <strain evidence="1">TMI1499</strain>
    </source>
</reference>
<name>A0ACC1TJ06_9AGAR</name>
<evidence type="ECO:0000313" key="1">
    <source>
        <dbReference type="EMBL" id="KAJ3804607.1"/>
    </source>
</evidence>
<evidence type="ECO:0000313" key="2">
    <source>
        <dbReference type="Proteomes" id="UP001163835"/>
    </source>
</evidence>
<dbReference type="EMBL" id="MU795903">
    <property type="protein sequence ID" value="KAJ3804607.1"/>
    <property type="molecule type" value="Genomic_DNA"/>
</dbReference>